<keyword evidence="2" id="KW-1185">Reference proteome</keyword>
<evidence type="ECO:0000313" key="1">
    <source>
        <dbReference type="EMBL" id="CAD7703230.1"/>
    </source>
</evidence>
<gene>
    <name evidence="1" type="ORF">OSTQU699_LOCUS8587</name>
</gene>
<accession>A0A8S1J7S4</accession>
<proteinExistence type="predicted"/>
<evidence type="ECO:0000313" key="2">
    <source>
        <dbReference type="Proteomes" id="UP000708148"/>
    </source>
</evidence>
<dbReference type="AlphaFoldDB" id="A0A8S1J7S4"/>
<organism evidence="1 2">
    <name type="scientific">Ostreobium quekettii</name>
    <dbReference type="NCBI Taxonomy" id="121088"/>
    <lineage>
        <taxon>Eukaryota</taxon>
        <taxon>Viridiplantae</taxon>
        <taxon>Chlorophyta</taxon>
        <taxon>core chlorophytes</taxon>
        <taxon>Ulvophyceae</taxon>
        <taxon>TCBD clade</taxon>
        <taxon>Bryopsidales</taxon>
        <taxon>Ostreobineae</taxon>
        <taxon>Ostreobiaceae</taxon>
        <taxon>Ostreobium</taxon>
    </lineage>
</organism>
<protein>
    <submittedName>
        <fullName evidence="1">Uncharacterized protein</fullName>
    </submittedName>
</protein>
<comment type="caution">
    <text evidence="1">The sequence shown here is derived from an EMBL/GenBank/DDBJ whole genome shotgun (WGS) entry which is preliminary data.</text>
</comment>
<sequence length="100" mass="11467">MHHLIADKTEYKLVAIDNNCQSWQTNADSSKGSVNSMWPIALLYSSCQALGQFFCRVTKSEIWAFCKWSGGVMQSRNIAKLYYQHVCSWLLLFTFCGVFL</sequence>
<reference evidence="1" key="1">
    <citation type="submission" date="2020-12" db="EMBL/GenBank/DDBJ databases">
        <authorList>
            <person name="Iha C."/>
        </authorList>
    </citation>
    <scope>NUCLEOTIDE SEQUENCE</scope>
</reference>
<dbReference type="Proteomes" id="UP000708148">
    <property type="component" value="Unassembled WGS sequence"/>
</dbReference>
<dbReference type="EMBL" id="CAJHUC010002126">
    <property type="protein sequence ID" value="CAD7703230.1"/>
    <property type="molecule type" value="Genomic_DNA"/>
</dbReference>
<name>A0A8S1J7S4_9CHLO</name>